<dbReference type="Proteomes" id="UP000654918">
    <property type="component" value="Unassembled WGS sequence"/>
</dbReference>
<feature type="region of interest" description="Disordered" evidence="1">
    <location>
        <begin position="194"/>
        <end position="263"/>
    </location>
</feature>
<dbReference type="EMBL" id="WIGO01000019">
    <property type="protein sequence ID" value="KAF6838394.1"/>
    <property type="molecule type" value="Genomic_DNA"/>
</dbReference>
<reference evidence="2" key="1">
    <citation type="journal article" date="2020" name="Phytopathology">
        <title>Genome Sequence Resources of Colletotrichum truncatum, C. plurivorum, C. musicola, and C. sojae: Four Species Pathogenic to Soybean (Glycine max).</title>
        <authorList>
            <person name="Rogerio F."/>
            <person name="Boufleur T.R."/>
            <person name="Ciampi-Guillardi M."/>
            <person name="Sukno S.A."/>
            <person name="Thon M.R."/>
            <person name="Massola Junior N.S."/>
            <person name="Baroncelli R."/>
        </authorList>
    </citation>
    <scope>NUCLEOTIDE SEQUENCE</scope>
    <source>
        <strain evidence="2">LFN00145</strain>
    </source>
</reference>
<comment type="caution">
    <text evidence="2">The sequence shown here is derived from an EMBL/GenBank/DDBJ whole genome shotgun (WGS) entry which is preliminary data.</text>
</comment>
<dbReference type="AlphaFoldDB" id="A0A8H6KVG5"/>
<evidence type="ECO:0000313" key="2">
    <source>
        <dbReference type="EMBL" id="KAF6838394.1"/>
    </source>
</evidence>
<proteinExistence type="predicted"/>
<accession>A0A8H6KVG5</accession>
<name>A0A8H6KVG5_9PEZI</name>
<feature type="region of interest" description="Disordered" evidence="1">
    <location>
        <begin position="1"/>
        <end position="35"/>
    </location>
</feature>
<feature type="region of interest" description="Disordered" evidence="1">
    <location>
        <begin position="309"/>
        <end position="330"/>
    </location>
</feature>
<gene>
    <name evidence="2" type="ORF">CPLU01_02506</name>
</gene>
<protein>
    <submittedName>
        <fullName evidence="2">Uncharacterized protein</fullName>
    </submittedName>
</protein>
<evidence type="ECO:0000313" key="3">
    <source>
        <dbReference type="Proteomes" id="UP000654918"/>
    </source>
</evidence>
<keyword evidence="3" id="KW-1185">Reference proteome</keyword>
<feature type="compositionally biased region" description="Polar residues" evidence="1">
    <location>
        <begin position="7"/>
        <end position="16"/>
    </location>
</feature>
<organism evidence="2 3">
    <name type="scientific">Colletotrichum plurivorum</name>
    <dbReference type="NCBI Taxonomy" id="2175906"/>
    <lineage>
        <taxon>Eukaryota</taxon>
        <taxon>Fungi</taxon>
        <taxon>Dikarya</taxon>
        <taxon>Ascomycota</taxon>
        <taxon>Pezizomycotina</taxon>
        <taxon>Sordariomycetes</taxon>
        <taxon>Hypocreomycetidae</taxon>
        <taxon>Glomerellales</taxon>
        <taxon>Glomerellaceae</taxon>
        <taxon>Colletotrichum</taxon>
        <taxon>Colletotrichum orchidearum species complex</taxon>
    </lineage>
</organism>
<sequence length="375" mass="41173">MAKISQKPRQSSNVRKTTAAERMSSNTPNTSEEGRLGGVLSACVTAAGGGGDRLVNYAPSCAACRWPSLFTWRIMVRGKRDQDLEAKSQSPRKRIHDTMRYTKLAQRDVETGSMQRRGYNLRMSDVLPFTNDAQQGWFFLPAAAARVRTTRTGIAVAHRRKKDTSAVYLECWRPRGDVSVGEATTARDLRMTARKGRDVQGATGRMPATEEEAKMTRATGEAVGSHGTTPDTFGGRESQSRNGGVHPTAHAHTSQAERHAVPDERADEMARMRRDRGLSPSETALVVRGGFNVNQLRDCKHVNKTIMSHRSNSNRQEQGHHSAPKASIGRAQSDCLVMTIPAQRMPRAQCHWTKGGSAESGRAYYGFAALLLGVL</sequence>
<evidence type="ECO:0000256" key="1">
    <source>
        <dbReference type="SAM" id="MobiDB-lite"/>
    </source>
</evidence>